<dbReference type="KEGG" id="tfl:RPIT_13445"/>
<organism evidence="1 2">
    <name type="scientific">Tessaracoccus flavus</name>
    <dbReference type="NCBI Taxonomy" id="1610493"/>
    <lineage>
        <taxon>Bacteria</taxon>
        <taxon>Bacillati</taxon>
        <taxon>Actinomycetota</taxon>
        <taxon>Actinomycetes</taxon>
        <taxon>Propionibacteriales</taxon>
        <taxon>Propionibacteriaceae</taxon>
        <taxon>Tessaracoccus</taxon>
    </lineage>
</organism>
<accession>A0A1Q2CHV9</accession>
<dbReference type="Proteomes" id="UP000188324">
    <property type="component" value="Chromosome"/>
</dbReference>
<evidence type="ECO:0000313" key="1">
    <source>
        <dbReference type="EMBL" id="AQP45691.1"/>
    </source>
</evidence>
<name>A0A1Q2CHV9_9ACTN</name>
<protein>
    <submittedName>
        <fullName evidence="1">Uncharacterized protein</fullName>
    </submittedName>
</protein>
<sequence>MYGVTSHDLAQRGKRPWLERLHQDGFYLIDLVPHPVNASQAHLRRRRAEYVNDCVQRASELNPDGVIVVKKDLYPLLQGPIRAAGLTLLHDSGIAFPLGNTRGEFITEFNTARERLRPSSDAPDGAA</sequence>
<reference evidence="1 2" key="1">
    <citation type="journal article" date="2016" name="Int. J. Syst. Evol. Microbiol.">
        <title>Tessaracoccus flavus sp. nov., isolated from the drainage system of a lindane-producing factory.</title>
        <authorList>
            <person name="Kumari R."/>
            <person name="Singh P."/>
            <person name="Schumann P."/>
            <person name="Lal R."/>
        </authorList>
    </citation>
    <scope>NUCLEOTIDE SEQUENCE [LARGE SCALE GENOMIC DNA]</scope>
    <source>
        <strain evidence="1 2">RP1T</strain>
    </source>
</reference>
<evidence type="ECO:0000313" key="2">
    <source>
        <dbReference type="Proteomes" id="UP000188324"/>
    </source>
</evidence>
<keyword evidence="2" id="KW-1185">Reference proteome</keyword>
<dbReference type="EMBL" id="CP019605">
    <property type="protein sequence ID" value="AQP45691.1"/>
    <property type="molecule type" value="Genomic_DNA"/>
</dbReference>
<dbReference type="AlphaFoldDB" id="A0A1Q2CHV9"/>
<gene>
    <name evidence="1" type="ORF">RPIT_13445</name>
</gene>
<proteinExistence type="predicted"/>
<dbReference type="STRING" id="1610493.RPIT_13445"/>